<dbReference type="EMBL" id="ML170158">
    <property type="protein sequence ID" value="TDL27782.1"/>
    <property type="molecule type" value="Genomic_DNA"/>
</dbReference>
<evidence type="ECO:0000313" key="1">
    <source>
        <dbReference type="EMBL" id="TDL27782.1"/>
    </source>
</evidence>
<dbReference type="Proteomes" id="UP000294933">
    <property type="component" value="Unassembled WGS sequence"/>
</dbReference>
<reference evidence="1 2" key="1">
    <citation type="submission" date="2018-06" db="EMBL/GenBank/DDBJ databases">
        <title>A transcriptomic atlas of mushroom development highlights an independent origin of complex multicellularity.</title>
        <authorList>
            <consortium name="DOE Joint Genome Institute"/>
            <person name="Krizsan K."/>
            <person name="Almasi E."/>
            <person name="Merenyi Z."/>
            <person name="Sahu N."/>
            <person name="Viragh M."/>
            <person name="Koszo T."/>
            <person name="Mondo S."/>
            <person name="Kiss B."/>
            <person name="Balint B."/>
            <person name="Kues U."/>
            <person name="Barry K."/>
            <person name="Hegedus J.C."/>
            <person name="Henrissat B."/>
            <person name="Johnson J."/>
            <person name="Lipzen A."/>
            <person name="Ohm R."/>
            <person name="Nagy I."/>
            <person name="Pangilinan J."/>
            <person name="Yan J."/>
            <person name="Xiong Y."/>
            <person name="Grigoriev I.V."/>
            <person name="Hibbett D.S."/>
            <person name="Nagy L.G."/>
        </authorList>
    </citation>
    <scope>NUCLEOTIDE SEQUENCE [LARGE SCALE GENOMIC DNA]</scope>
    <source>
        <strain evidence="1 2">SZMC22713</strain>
    </source>
</reference>
<protein>
    <submittedName>
        <fullName evidence="1">Uncharacterized protein</fullName>
    </submittedName>
</protein>
<dbReference type="OrthoDB" id="3258237at2759"/>
<sequence length="284" mass="30406">MPQINVTIDDINPLITYGPPGAWQEVDPDGDDLSPHYFDQTRTGTPVLGATASFQFYGSAVWLFGAKRADHGIYNVTLDGATTSLNGTGNELYQTPIFTATGLTLGNHSVTLINAQVNDSFPWLDLDYIVWQTEIGQATDTLISAVIEDAEPAFVYQPQGAWNTNPPGVSSFSNGSGHGTITDGAYVTFTFAADAVELFGSVGTAMSNYSVQLDNGAPVMYNANRLSNYEKVPLFFATDLSAGNHTLKIVNVPTSTGLGLSIDYASISGTTTRLVTFLPLNRVR</sequence>
<organism evidence="1 2">
    <name type="scientific">Rickenella mellea</name>
    <dbReference type="NCBI Taxonomy" id="50990"/>
    <lineage>
        <taxon>Eukaryota</taxon>
        <taxon>Fungi</taxon>
        <taxon>Dikarya</taxon>
        <taxon>Basidiomycota</taxon>
        <taxon>Agaricomycotina</taxon>
        <taxon>Agaricomycetes</taxon>
        <taxon>Hymenochaetales</taxon>
        <taxon>Rickenellaceae</taxon>
        <taxon>Rickenella</taxon>
    </lineage>
</organism>
<gene>
    <name evidence="1" type="ORF">BD410DRAFT_713444</name>
</gene>
<dbReference type="VEuPathDB" id="FungiDB:BD410DRAFT_713444"/>
<proteinExistence type="predicted"/>
<dbReference type="Gene3D" id="2.60.120.260">
    <property type="entry name" value="Galactose-binding domain-like"/>
    <property type="match status" value="2"/>
</dbReference>
<keyword evidence="2" id="KW-1185">Reference proteome</keyword>
<dbReference type="AlphaFoldDB" id="A0A4Y7QL25"/>
<evidence type="ECO:0000313" key="2">
    <source>
        <dbReference type="Proteomes" id="UP000294933"/>
    </source>
</evidence>
<name>A0A4Y7QL25_9AGAM</name>
<accession>A0A4Y7QL25</accession>